<gene>
    <name evidence="2" type="ORF">LGH70_05810</name>
</gene>
<keyword evidence="3" id="KW-1185">Reference proteome</keyword>
<reference evidence="2" key="1">
    <citation type="submission" date="2021-10" db="EMBL/GenBank/DDBJ databases">
        <authorList>
            <person name="Dean J.D."/>
            <person name="Kim M.K."/>
            <person name="Newey C.N."/>
            <person name="Stoker T.S."/>
            <person name="Thompson D.W."/>
            <person name="Grose J.H."/>
        </authorList>
    </citation>
    <scope>NUCLEOTIDE SEQUENCE</scope>
    <source>
        <strain evidence="2">BT635</strain>
    </source>
</reference>
<proteinExistence type="predicted"/>
<dbReference type="Proteomes" id="UP001165297">
    <property type="component" value="Unassembled WGS sequence"/>
</dbReference>
<evidence type="ECO:0000259" key="1">
    <source>
        <dbReference type="Pfam" id="PF09992"/>
    </source>
</evidence>
<dbReference type="InterPro" id="IPR018711">
    <property type="entry name" value="NAGPA"/>
</dbReference>
<dbReference type="Pfam" id="PF09992">
    <property type="entry name" value="NAGPA"/>
    <property type="match status" value="1"/>
</dbReference>
<protein>
    <submittedName>
        <fullName evidence="2">Phosphodiester glycosidase family protein</fullName>
    </submittedName>
</protein>
<keyword evidence="2" id="KW-0326">Glycosidase</keyword>
<feature type="domain" description="Phosphodiester glycosidase" evidence="1">
    <location>
        <begin position="70"/>
        <end position="218"/>
    </location>
</feature>
<comment type="caution">
    <text evidence="2">The sequence shown here is derived from an EMBL/GenBank/DDBJ whole genome shotgun (WGS) entry which is preliminary data.</text>
</comment>
<dbReference type="GO" id="GO:0016798">
    <property type="term" value="F:hydrolase activity, acting on glycosyl bonds"/>
    <property type="evidence" value="ECO:0007669"/>
    <property type="project" value="UniProtKB-KW"/>
</dbReference>
<evidence type="ECO:0000313" key="3">
    <source>
        <dbReference type="Proteomes" id="UP001165297"/>
    </source>
</evidence>
<accession>A0ABS8A9L2</accession>
<organism evidence="2 3">
    <name type="scientific">Hymenobacter nitidus</name>
    <dbReference type="NCBI Taxonomy" id="2880929"/>
    <lineage>
        <taxon>Bacteria</taxon>
        <taxon>Pseudomonadati</taxon>
        <taxon>Bacteroidota</taxon>
        <taxon>Cytophagia</taxon>
        <taxon>Cytophagales</taxon>
        <taxon>Hymenobacteraceae</taxon>
        <taxon>Hymenobacter</taxon>
    </lineage>
</organism>
<sequence>MKLIWGVVVASLALLGLWWKTRPAPEPGAFVSYRVDARRQNLRLYWQDDTGQPLRSIQRLKEWLGGQHQRLVFATNAGMFREGNAPLGLFIQEGKLRTPLDTMAGSGNFYLKPNGVFFTTTDGRAAVCTTEGFVFSPRIRYATQSGPMLVLAGQIHPAFRPESTNLNVRNGVGILPDGQVVFAMSKEPVSLYAFAAYFQQLGCRNALYLDGFVSRTYLPEKHWQQTDGDFGVMIGVSEPER</sequence>
<keyword evidence="2" id="KW-0378">Hydrolase</keyword>
<evidence type="ECO:0000313" key="2">
    <source>
        <dbReference type="EMBL" id="MCB2377087.1"/>
    </source>
</evidence>
<dbReference type="EMBL" id="JAJADQ010000002">
    <property type="protein sequence ID" value="MCB2377087.1"/>
    <property type="molecule type" value="Genomic_DNA"/>
</dbReference>
<dbReference type="RefSeq" id="WP_226183570.1">
    <property type="nucleotide sequence ID" value="NZ_JAJADQ010000002.1"/>
</dbReference>
<name>A0ABS8A9L2_9BACT</name>